<gene>
    <name evidence="2" type="ORF">PR001_g28684</name>
    <name evidence="3" type="ORF">PR002_g24660</name>
    <name evidence="4" type="ORF">PR003_g27906</name>
</gene>
<dbReference type="EMBL" id="QXFU01003071">
    <property type="protein sequence ID" value="KAE8978645.1"/>
    <property type="molecule type" value="Genomic_DNA"/>
</dbReference>
<feature type="signal peptide" evidence="1">
    <location>
        <begin position="1"/>
        <end position="17"/>
    </location>
</feature>
<proteinExistence type="predicted"/>
<evidence type="ECO:0000313" key="4">
    <source>
        <dbReference type="EMBL" id="KAE9280636.1"/>
    </source>
</evidence>
<comment type="caution">
    <text evidence="4">The sequence shown here is derived from an EMBL/GenBank/DDBJ whole genome shotgun (WGS) entry which is preliminary data.</text>
</comment>
<dbReference type="AlphaFoldDB" id="A0A6A4BYM1"/>
<evidence type="ECO:0000313" key="7">
    <source>
        <dbReference type="Proteomes" id="UP000435112"/>
    </source>
</evidence>
<reference evidence="4 6" key="1">
    <citation type="submission" date="2018-08" db="EMBL/GenBank/DDBJ databases">
        <title>Genomic investigation of the strawberry pathogen Phytophthora fragariae indicates pathogenicity is determined by transcriptional variation in three key races.</title>
        <authorList>
            <person name="Adams T.M."/>
            <person name="Armitage A.D."/>
            <person name="Sobczyk M.K."/>
            <person name="Bates H.J."/>
            <person name="Dunwell J.M."/>
            <person name="Nellist C.F."/>
            <person name="Harrison R.J."/>
        </authorList>
    </citation>
    <scope>NUCLEOTIDE SEQUENCE [LARGE SCALE GENOMIC DNA]</scope>
    <source>
        <strain evidence="2 5">SCRP249</strain>
        <strain evidence="3 7">SCRP324</strain>
        <strain evidence="4 6">SCRP333</strain>
    </source>
</reference>
<evidence type="ECO:0000313" key="2">
    <source>
        <dbReference type="EMBL" id="KAE8965569.1"/>
    </source>
</evidence>
<protein>
    <submittedName>
        <fullName evidence="4">Uncharacterized protein</fullName>
    </submittedName>
</protein>
<keyword evidence="6" id="KW-1185">Reference proteome</keyword>
<evidence type="ECO:0000313" key="6">
    <source>
        <dbReference type="Proteomes" id="UP000434957"/>
    </source>
</evidence>
<dbReference type="Proteomes" id="UP000435112">
    <property type="component" value="Unassembled WGS sequence"/>
</dbReference>
<dbReference type="Proteomes" id="UP000434957">
    <property type="component" value="Unassembled WGS sequence"/>
</dbReference>
<evidence type="ECO:0000313" key="5">
    <source>
        <dbReference type="Proteomes" id="UP000429607"/>
    </source>
</evidence>
<dbReference type="Proteomes" id="UP000429607">
    <property type="component" value="Unassembled WGS sequence"/>
</dbReference>
<evidence type="ECO:0000313" key="3">
    <source>
        <dbReference type="EMBL" id="KAE8978645.1"/>
    </source>
</evidence>
<evidence type="ECO:0000256" key="1">
    <source>
        <dbReference type="SAM" id="SignalP"/>
    </source>
</evidence>
<organism evidence="4 6">
    <name type="scientific">Phytophthora rubi</name>
    <dbReference type="NCBI Taxonomy" id="129364"/>
    <lineage>
        <taxon>Eukaryota</taxon>
        <taxon>Sar</taxon>
        <taxon>Stramenopiles</taxon>
        <taxon>Oomycota</taxon>
        <taxon>Peronosporomycetes</taxon>
        <taxon>Peronosporales</taxon>
        <taxon>Peronosporaceae</taxon>
        <taxon>Phytophthora</taxon>
    </lineage>
</organism>
<dbReference type="EMBL" id="QXFT01004048">
    <property type="protein sequence ID" value="KAE9280636.1"/>
    <property type="molecule type" value="Genomic_DNA"/>
</dbReference>
<dbReference type="EMBL" id="QXFV01005282">
    <property type="protein sequence ID" value="KAE8965569.1"/>
    <property type="molecule type" value="Genomic_DNA"/>
</dbReference>
<feature type="chain" id="PRO_5036167171" evidence="1">
    <location>
        <begin position="18"/>
        <end position="55"/>
    </location>
</feature>
<name>A0A6A4BYM1_9STRA</name>
<accession>A0A6A4BYM1</accession>
<keyword evidence="1" id="KW-0732">Signal</keyword>
<sequence length="55" mass="6513">MTHTLALLILIKYGVRCWSKLQYRIVPPNARFPSIFNYLDFVKNTNTQCPRKREG</sequence>